<proteinExistence type="inferred from homology"/>
<dbReference type="InterPro" id="IPR013762">
    <property type="entry name" value="Integrase-like_cat_sf"/>
</dbReference>
<evidence type="ECO:0000256" key="4">
    <source>
        <dbReference type="SAM" id="Coils"/>
    </source>
</evidence>
<dbReference type="EMBL" id="PQNY01000022">
    <property type="protein sequence ID" value="POS00798.1"/>
    <property type="molecule type" value="Genomic_DNA"/>
</dbReference>
<protein>
    <submittedName>
        <fullName evidence="6">Site-specific recombinase XerD</fullName>
    </submittedName>
</protein>
<keyword evidence="3" id="KW-0233">DNA recombination</keyword>
<evidence type="ECO:0000256" key="2">
    <source>
        <dbReference type="ARBA" id="ARBA00023125"/>
    </source>
</evidence>
<dbReference type="SUPFAM" id="SSF56349">
    <property type="entry name" value="DNA breaking-rejoining enzymes"/>
    <property type="match status" value="1"/>
</dbReference>
<comment type="similarity">
    <text evidence="1">Belongs to the 'phage' integrase family.</text>
</comment>
<evidence type="ECO:0000259" key="5">
    <source>
        <dbReference type="PROSITE" id="PS51898"/>
    </source>
</evidence>
<organism evidence="6 7">
    <name type="scientific">Flavobacterium croceum DSM 17960</name>
    <dbReference type="NCBI Taxonomy" id="1121886"/>
    <lineage>
        <taxon>Bacteria</taxon>
        <taxon>Pseudomonadati</taxon>
        <taxon>Bacteroidota</taxon>
        <taxon>Flavobacteriia</taxon>
        <taxon>Flavobacteriales</taxon>
        <taxon>Flavobacteriaceae</taxon>
        <taxon>Flavobacterium</taxon>
    </lineage>
</organism>
<comment type="caution">
    <text evidence="6">The sequence shown here is derived from an EMBL/GenBank/DDBJ whole genome shotgun (WGS) entry which is preliminary data.</text>
</comment>
<name>A0A2S4N4Y6_9FLAO</name>
<dbReference type="Gene3D" id="1.10.150.130">
    <property type="match status" value="1"/>
</dbReference>
<dbReference type="RefSeq" id="WP_103727008.1">
    <property type="nucleotide sequence ID" value="NZ_PQNY01000022.1"/>
</dbReference>
<dbReference type="Pfam" id="PF17293">
    <property type="entry name" value="Arm-DNA-bind_5"/>
    <property type="match status" value="1"/>
</dbReference>
<dbReference type="Pfam" id="PF00589">
    <property type="entry name" value="Phage_integrase"/>
    <property type="match status" value="1"/>
</dbReference>
<evidence type="ECO:0000313" key="6">
    <source>
        <dbReference type="EMBL" id="POS00798.1"/>
    </source>
</evidence>
<sequence length="405" mass="47250">MASIKLILRTHQADQTGHSPLYIRIIKDRKTKFITAGVKLKENEWDEVKQKVKKNHPNSARMNAALSQKIADAEGQVADMERKIKSVSIKKLKEAIKGKEVPNFFQYAYARCEKIKGSVSFGTYKNYMLYTKKFENYVGSKDVYFDDITVSVLKDYMAHMGNILKNGATTQRYSIMILAIMFKEAIKEDIIPEYMYPFNKLTLKKDTEKRVFLNKDQIEKLTNLDLKEGKKADLWRDLFLFSIYAGGLRFSDVIELQYTNYNSEEQRIKKVIRKTGRLHQFKIGKVAIDILNKYIKEDAQPDDYIFPIITDKKSYNKSEEIRYFISQRENHSANFQLNRMGKMLKLPFPLSFHLSRHSFATNALNNGMRIEHVSKLMDHTDISTTQIYAKIISEELDKAVDNYIF</sequence>
<evidence type="ECO:0000256" key="3">
    <source>
        <dbReference type="ARBA" id="ARBA00023172"/>
    </source>
</evidence>
<dbReference type="AlphaFoldDB" id="A0A2S4N4Y6"/>
<dbReference type="PROSITE" id="PS51898">
    <property type="entry name" value="TYR_RECOMBINASE"/>
    <property type="match status" value="1"/>
</dbReference>
<evidence type="ECO:0000313" key="7">
    <source>
        <dbReference type="Proteomes" id="UP000237056"/>
    </source>
</evidence>
<dbReference type="InterPro" id="IPR025269">
    <property type="entry name" value="SAM-like_dom"/>
</dbReference>
<feature type="coiled-coil region" evidence="4">
    <location>
        <begin position="63"/>
        <end position="90"/>
    </location>
</feature>
<dbReference type="Proteomes" id="UP000237056">
    <property type="component" value="Unassembled WGS sequence"/>
</dbReference>
<reference evidence="6 7" key="1">
    <citation type="submission" date="2018-01" db="EMBL/GenBank/DDBJ databases">
        <title>Genomic Encyclopedia of Type Strains, Phase I: the one thousand microbial genomes (KMG-I) project.</title>
        <authorList>
            <person name="Goeker M."/>
        </authorList>
    </citation>
    <scope>NUCLEOTIDE SEQUENCE [LARGE SCALE GENOMIC DNA]</scope>
    <source>
        <strain evidence="6 7">DSM 17960</strain>
    </source>
</reference>
<keyword evidence="7" id="KW-1185">Reference proteome</keyword>
<dbReference type="PANTHER" id="PTHR30349:SF64">
    <property type="entry name" value="PROPHAGE INTEGRASE INTD-RELATED"/>
    <property type="match status" value="1"/>
</dbReference>
<dbReference type="InterPro" id="IPR035386">
    <property type="entry name" value="Arm-DNA-bind_5"/>
</dbReference>
<dbReference type="GO" id="GO:0006310">
    <property type="term" value="P:DNA recombination"/>
    <property type="evidence" value="ECO:0007669"/>
    <property type="project" value="UniProtKB-KW"/>
</dbReference>
<dbReference type="OrthoDB" id="9806835at2"/>
<feature type="domain" description="Tyr recombinase" evidence="5">
    <location>
        <begin position="208"/>
        <end position="401"/>
    </location>
</feature>
<keyword evidence="2" id="KW-0238">DNA-binding</keyword>
<dbReference type="CDD" id="cd01185">
    <property type="entry name" value="INTN1_C_like"/>
    <property type="match status" value="1"/>
</dbReference>
<dbReference type="InterPro" id="IPR002104">
    <property type="entry name" value="Integrase_catalytic"/>
</dbReference>
<gene>
    <name evidence="6" type="ORF">Q361_12218</name>
</gene>
<keyword evidence="4" id="KW-0175">Coiled coil</keyword>
<dbReference type="GO" id="GO:0003677">
    <property type="term" value="F:DNA binding"/>
    <property type="evidence" value="ECO:0007669"/>
    <property type="project" value="UniProtKB-KW"/>
</dbReference>
<dbReference type="InterPro" id="IPR010998">
    <property type="entry name" value="Integrase_recombinase_N"/>
</dbReference>
<dbReference type="Gene3D" id="1.10.443.10">
    <property type="entry name" value="Intergrase catalytic core"/>
    <property type="match status" value="1"/>
</dbReference>
<dbReference type="InterPro" id="IPR011010">
    <property type="entry name" value="DNA_brk_join_enz"/>
</dbReference>
<evidence type="ECO:0000256" key="1">
    <source>
        <dbReference type="ARBA" id="ARBA00008857"/>
    </source>
</evidence>
<dbReference type="GO" id="GO:0015074">
    <property type="term" value="P:DNA integration"/>
    <property type="evidence" value="ECO:0007669"/>
    <property type="project" value="InterPro"/>
</dbReference>
<accession>A0A2S4N4Y6</accession>
<dbReference type="PANTHER" id="PTHR30349">
    <property type="entry name" value="PHAGE INTEGRASE-RELATED"/>
    <property type="match status" value="1"/>
</dbReference>
<dbReference type="InterPro" id="IPR050090">
    <property type="entry name" value="Tyrosine_recombinase_XerCD"/>
</dbReference>
<dbReference type="Pfam" id="PF13102">
    <property type="entry name" value="Phage_int_SAM_5"/>
    <property type="match status" value="1"/>
</dbReference>